<evidence type="ECO:0000256" key="10">
    <source>
        <dbReference type="ARBA" id="ARBA00022946"/>
    </source>
</evidence>
<dbReference type="InterPro" id="IPR050566">
    <property type="entry name" value="Deoxyribonucleoside_kinase"/>
</dbReference>
<dbReference type="STRING" id="543379.A0A232EY93"/>
<keyword evidence="12 13" id="KW-0496">Mitochondrion</keyword>
<evidence type="ECO:0000256" key="2">
    <source>
        <dbReference type="ARBA" id="ARBA00003195"/>
    </source>
</evidence>
<dbReference type="PANTHER" id="PTHR10513">
    <property type="entry name" value="DEOXYNUCLEOSIDE KINASE"/>
    <property type="match status" value="1"/>
</dbReference>
<dbReference type="EMBL" id="NNAY01001679">
    <property type="protein sequence ID" value="OXU23240.1"/>
    <property type="molecule type" value="Genomic_DNA"/>
</dbReference>
<feature type="domain" description="Deoxynucleoside kinase" evidence="14">
    <location>
        <begin position="82"/>
        <end position="315"/>
    </location>
</feature>
<evidence type="ECO:0000256" key="7">
    <source>
        <dbReference type="ARBA" id="ARBA00022630"/>
    </source>
</evidence>
<evidence type="ECO:0000313" key="15">
    <source>
        <dbReference type="EMBL" id="OXU23240.1"/>
    </source>
</evidence>
<comment type="function">
    <text evidence="2 13">Accessory subunit of the mitochondrial membrane respiratory chain NADH dehydrogenase (Complex I), that is believed not to be involved in catalysis. Complex I functions in the transfer of electrons from NADH to the respiratory chain. The immediate electron acceptor for the enzyme is believed to be ubiquinone.</text>
</comment>
<accession>A0A232EY93</accession>
<dbReference type="GO" id="GO:0005759">
    <property type="term" value="C:mitochondrial matrix"/>
    <property type="evidence" value="ECO:0007669"/>
    <property type="project" value="UniProtKB-SubCell"/>
</dbReference>
<reference evidence="15 16" key="1">
    <citation type="journal article" date="2017" name="Curr. Biol.">
        <title>The Evolution of Venom by Co-option of Single-Copy Genes.</title>
        <authorList>
            <person name="Martinson E.O."/>
            <person name="Mrinalini"/>
            <person name="Kelkar Y.D."/>
            <person name="Chang C.H."/>
            <person name="Werren J.H."/>
        </authorList>
    </citation>
    <scope>NUCLEOTIDE SEQUENCE [LARGE SCALE GENOMIC DNA]</scope>
    <source>
        <strain evidence="15 16">Alberta</strain>
        <tissue evidence="15">Whole body</tissue>
    </source>
</reference>
<evidence type="ECO:0000256" key="3">
    <source>
        <dbReference type="ARBA" id="ARBA00004305"/>
    </source>
</evidence>
<comment type="caution">
    <text evidence="15">The sequence shown here is derived from an EMBL/GenBank/DDBJ whole genome shotgun (WGS) entry which is preliminary data.</text>
</comment>
<evidence type="ECO:0000256" key="11">
    <source>
        <dbReference type="ARBA" id="ARBA00022982"/>
    </source>
</evidence>
<organism evidence="15 16">
    <name type="scientific">Trichomalopsis sarcophagae</name>
    <dbReference type="NCBI Taxonomy" id="543379"/>
    <lineage>
        <taxon>Eukaryota</taxon>
        <taxon>Metazoa</taxon>
        <taxon>Ecdysozoa</taxon>
        <taxon>Arthropoda</taxon>
        <taxon>Hexapoda</taxon>
        <taxon>Insecta</taxon>
        <taxon>Pterygota</taxon>
        <taxon>Neoptera</taxon>
        <taxon>Endopterygota</taxon>
        <taxon>Hymenoptera</taxon>
        <taxon>Apocrita</taxon>
        <taxon>Proctotrupomorpha</taxon>
        <taxon>Chalcidoidea</taxon>
        <taxon>Pteromalidae</taxon>
        <taxon>Pteromalinae</taxon>
        <taxon>Trichomalopsis</taxon>
    </lineage>
</organism>
<protein>
    <recommendedName>
        <fullName evidence="5 13">NADH dehydrogenase [ubiquinone] 1 alpha subcomplex subunit 10, mitochondrial</fullName>
    </recommendedName>
</protein>
<evidence type="ECO:0000256" key="6">
    <source>
        <dbReference type="ARBA" id="ARBA00022448"/>
    </source>
</evidence>
<dbReference type="PANTHER" id="PTHR10513:SF15">
    <property type="entry name" value="NADH DEHYDROGENASE [UBIQUINONE] 1 ALPHA SUBCOMPLEX SUBUNIT 10, MITOCHONDRIAL"/>
    <property type="match status" value="1"/>
</dbReference>
<keyword evidence="7 13" id="KW-0285">Flavoprotein</keyword>
<keyword evidence="6 13" id="KW-0813">Transport</keyword>
<evidence type="ECO:0000259" key="14">
    <source>
        <dbReference type="Pfam" id="PF01712"/>
    </source>
</evidence>
<dbReference type="PIRSF" id="PIRSF000543">
    <property type="entry name" value="NADH_UQ_42KD"/>
    <property type="match status" value="1"/>
</dbReference>
<keyword evidence="8 13" id="KW-0679">Respiratory chain</keyword>
<comment type="cofactor">
    <cofactor evidence="1 13">
        <name>FAD</name>
        <dbReference type="ChEBI" id="CHEBI:57692"/>
    </cofactor>
</comment>
<evidence type="ECO:0000256" key="9">
    <source>
        <dbReference type="ARBA" id="ARBA00022827"/>
    </source>
</evidence>
<gene>
    <name evidence="15" type="ORF">TSAR_010884</name>
</gene>
<comment type="subcellular location">
    <subcellularLocation>
        <location evidence="3 13">Mitochondrion matrix</location>
    </subcellularLocation>
</comment>
<dbReference type="AlphaFoldDB" id="A0A232EY93"/>
<keyword evidence="16" id="KW-1185">Reference proteome</keyword>
<keyword evidence="9 13" id="KW-0274">FAD</keyword>
<evidence type="ECO:0000256" key="5">
    <source>
        <dbReference type="ARBA" id="ARBA00017279"/>
    </source>
</evidence>
<dbReference type="InterPro" id="IPR031314">
    <property type="entry name" value="DNK_dom"/>
</dbReference>
<dbReference type="InterPro" id="IPR015828">
    <property type="entry name" value="NDUFA10"/>
</dbReference>
<sequence>MFVAIRSGIAARSIPGIAKELCKITPNSVTKYQAASLTRAAFRNEDDIPNIKPFPYHEKEYTVFQMITDTNKCRVHEHSKLIVIDGQVASGKSKLAQELAKEFDFLYLPQPTFDDLLITKWGFDVRQLDHLLPKDAQSWDIERFLQNPYDRNTIAMQLYMYMMRQKQYIDSLAHIFCTGQGVVTVRSPWSDAVFAKAMYQSKFISPKGYEAHTDACKASLQYYLKPHVIIYLDVPVDLTLQNIKKRGLPHEVNSKVLNEKYLSDIEENYKRDYLAKLTENCHLLIYDWSQGGDIEVVVEDLENLNYDDFEENDPKLQDWRFTPYQYKVHTKHFTYDSDKLLCYMEVARTDVPELLMSGNDWEAWYDVWEEVPDSLYLYPYNVHKGDKGVIWKDKFYLCDDHVTPLMKKYYERKEREKRKTK</sequence>
<evidence type="ECO:0000256" key="8">
    <source>
        <dbReference type="ARBA" id="ARBA00022660"/>
    </source>
</evidence>
<dbReference type="SUPFAM" id="SSF52540">
    <property type="entry name" value="P-loop containing nucleoside triphosphate hydrolases"/>
    <property type="match status" value="1"/>
</dbReference>
<comment type="similarity">
    <text evidence="4 13">Belongs to the complex I NDUFA10 subunit family.</text>
</comment>
<keyword evidence="10" id="KW-0809">Transit peptide</keyword>
<evidence type="ECO:0000256" key="13">
    <source>
        <dbReference type="PIRNR" id="PIRNR000543"/>
    </source>
</evidence>
<evidence type="ECO:0000256" key="1">
    <source>
        <dbReference type="ARBA" id="ARBA00001974"/>
    </source>
</evidence>
<dbReference type="InterPro" id="IPR027417">
    <property type="entry name" value="P-loop_NTPase"/>
</dbReference>
<dbReference type="Gene3D" id="3.40.50.300">
    <property type="entry name" value="P-loop containing nucleotide triphosphate hydrolases"/>
    <property type="match status" value="1"/>
</dbReference>
<evidence type="ECO:0000256" key="4">
    <source>
        <dbReference type="ARBA" id="ARBA00008606"/>
    </source>
</evidence>
<dbReference type="OrthoDB" id="17400at2759"/>
<evidence type="ECO:0000313" key="16">
    <source>
        <dbReference type="Proteomes" id="UP000215335"/>
    </source>
</evidence>
<name>A0A232EY93_9HYME</name>
<evidence type="ECO:0000256" key="12">
    <source>
        <dbReference type="ARBA" id="ARBA00023128"/>
    </source>
</evidence>
<dbReference type="Proteomes" id="UP000215335">
    <property type="component" value="Unassembled WGS sequence"/>
</dbReference>
<proteinExistence type="inferred from homology"/>
<dbReference type="Pfam" id="PF01712">
    <property type="entry name" value="dNK"/>
    <property type="match status" value="1"/>
</dbReference>
<keyword evidence="11 13" id="KW-0249">Electron transport</keyword>
<dbReference type="GO" id="GO:0006120">
    <property type="term" value="P:mitochondrial electron transport, NADH to ubiquinone"/>
    <property type="evidence" value="ECO:0007669"/>
    <property type="project" value="InterPro"/>
</dbReference>